<dbReference type="Pfam" id="PF01522">
    <property type="entry name" value="Polysacc_deac_1"/>
    <property type="match status" value="1"/>
</dbReference>
<dbReference type="InterPro" id="IPR002509">
    <property type="entry name" value="NODB_dom"/>
</dbReference>
<dbReference type="SUPFAM" id="SSF88713">
    <property type="entry name" value="Glycoside hydrolase/deacetylase"/>
    <property type="match status" value="1"/>
</dbReference>
<keyword evidence="1" id="KW-0479">Metal-binding</keyword>
<dbReference type="GO" id="GO:0016810">
    <property type="term" value="F:hydrolase activity, acting on carbon-nitrogen (but not peptide) bonds"/>
    <property type="evidence" value="ECO:0007669"/>
    <property type="project" value="InterPro"/>
</dbReference>
<evidence type="ECO:0000256" key="2">
    <source>
        <dbReference type="ARBA" id="ARBA00022801"/>
    </source>
</evidence>
<dbReference type="GO" id="GO:0016020">
    <property type="term" value="C:membrane"/>
    <property type="evidence" value="ECO:0007669"/>
    <property type="project" value="TreeGrafter"/>
</dbReference>
<proteinExistence type="predicted"/>
<keyword evidence="3" id="KW-0812">Transmembrane</keyword>
<evidence type="ECO:0000256" key="1">
    <source>
        <dbReference type="ARBA" id="ARBA00022723"/>
    </source>
</evidence>
<feature type="domain" description="NodB homology" evidence="4">
    <location>
        <begin position="79"/>
        <end position="290"/>
    </location>
</feature>
<dbReference type="GO" id="GO:0005975">
    <property type="term" value="P:carbohydrate metabolic process"/>
    <property type="evidence" value="ECO:0007669"/>
    <property type="project" value="InterPro"/>
</dbReference>
<protein>
    <submittedName>
        <fullName evidence="5">Polysaccharide deacetylase</fullName>
    </submittedName>
</protein>
<feature type="transmembrane region" description="Helical" evidence="3">
    <location>
        <begin position="7"/>
        <end position="25"/>
    </location>
</feature>
<dbReference type="PANTHER" id="PTHR10587:SF133">
    <property type="entry name" value="CHITIN DEACETYLASE 1-RELATED"/>
    <property type="match status" value="1"/>
</dbReference>
<organism evidence="5 6">
    <name type="scientific">Succiniclasticum ruminis</name>
    <dbReference type="NCBI Taxonomy" id="40841"/>
    <lineage>
        <taxon>Bacteria</taxon>
        <taxon>Bacillati</taxon>
        <taxon>Bacillota</taxon>
        <taxon>Negativicutes</taxon>
        <taxon>Acidaminococcales</taxon>
        <taxon>Acidaminococcaceae</taxon>
        <taxon>Succiniclasticum</taxon>
    </lineage>
</organism>
<reference evidence="6" key="1">
    <citation type="submission" date="2016-10" db="EMBL/GenBank/DDBJ databases">
        <authorList>
            <person name="Varghese N."/>
            <person name="Submissions S."/>
        </authorList>
    </citation>
    <scope>NUCLEOTIDE SEQUENCE [LARGE SCALE GENOMIC DNA]</scope>
    <source>
        <strain evidence="6">DSM 11005</strain>
    </source>
</reference>
<name>A0A1G6II52_9FIRM</name>
<dbReference type="AlphaFoldDB" id="A0A1G6II52"/>
<dbReference type="Gene3D" id="3.20.20.370">
    <property type="entry name" value="Glycoside hydrolase/deacetylase"/>
    <property type="match status" value="1"/>
</dbReference>
<dbReference type="Proteomes" id="UP000198943">
    <property type="component" value="Unassembled WGS sequence"/>
</dbReference>
<evidence type="ECO:0000313" key="5">
    <source>
        <dbReference type="EMBL" id="SDC06100.1"/>
    </source>
</evidence>
<accession>A0A1G6II52</accession>
<evidence type="ECO:0000313" key="6">
    <source>
        <dbReference type="Proteomes" id="UP000198943"/>
    </source>
</evidence>
<dbReference type="PANTHER" id="PTHR10587">
    <property type="entry name" value="GLYCOSYL TRANSFERASE-RELATED"/>
    <property type="match status" value="1"/>
</dbReference>
<dbReference type="OrthoDB" id="62208at2"/>
<dbReference type="CDD" id="cd10917">
    <property type="entry name" value="CE4_NodB_like_6s_7s"/>
    <property type="match status" value="1"/>
</dbReference>
<keyword evidence="2" id="KW-0378">Hydrolase</keyword>
<gene>
    <name evidence="5" type="ORF">SAMN04487864_10283</name>
</gene>
<dbReference type="RefSeq" id="WP_093729267.1">
    <property type="nucleotide sequence ID" value="NZ_FMYW01000002.1"/>
</dbReference>
<dbReference type="InterPro" id="IPR050248">
    <property type="entry name" value="Polysacc_deacetylase_ArnD"/>
</dbReference>
<dbReference type="InterPro" id="IPR011330">
    <property type="entry name" value="Glyco_hydro/deAcase_b/a-brl"/>
</dbReference>
<keyword evidence="3" id="KW-0472">Membrane</keyword>
<dbReference type="EMBL" id="FMYW01000002">
    <property type="protein sequence ID" value="SDC06100.1"/>
    <property type="molecule type" value="Genomic_DNA"/>
</dbReference>
<evidence type="ECO:0000259" key="4">
    <source>
        <dbReference type="PROSITE" id="PS51677"/>
    </source>
</evidence>
<dbReference type="GO" id="GO:0046872">
    <property type="term" value="F:metal ion binding"/>
    <property type="evidence" value="ECO:0007669"/>
    <property type="project" value="UniProtKB-KW"/>
</dbReference>
<keyword evidence="3" id="KW-1133">Transmembrane helix</keyword>
<keyword evidence="6" id="KW-1185">Reference proteome</keyword>
<sequence length="319" mass="35533">MHLKKHLLFIVIILCVLGAIYFYALSDMFHPKQIASYENFTEMSEEFDASKEIAAAEKKYQSVKEPARVIKGYEKTAANVIALTFDGMDSRGNMDAILKIVTDYKWHATFFVEGVNAARNATVIKNLLEEEQLIGNYSFVGISKAERLEPEVLVEQFCRTQKILKLLTGSEPKLFRLYDTKYLDHLLRAAAACGLEKAVESNAVIYVRKLADEGTMDQFVAGIKPGMIVSLQMSRPVPITYSKKKGPDKPAIDKKPTIVDRNTVPGEEVTTVEIVKRLCGKLKNKGFTVVTVNMLEKMAAGQEAAAKVSDGLKNDKTVK</sequence>
<evidence type="ECO:0000256" key="3">
    <source>
        <dbReference type="SAM" id="Phobius"/>
    </source>
</evidence>
<dbReference type="PROSITE" id="PS51677">
    <property type="entry name" value="NODB"/>
    <property type="match status" value="1"/>
</dbReference>